<organism evidence="1 2">
    <name type="scientific">Daphnia magna</name>
    <dbReference type="NCBI Taxonomy" id="35525"/>
    <lineage>
        <taxon>Eukaryota</taxon>
        <taxon>Metazoa</taxon>
        <taxon>Ecdysozoa</taxon>
        <taxon>Arthropoda</taxon>
        <taxon>Crustacea</taxon>
        <taxon>Branchiopoda</taxon>
        <taxon>Diplostraca</taxon>
        <taxon>Cladocera</taxon>
        <taxon>Anomopoda</taxon>
        <taxon>Daphniidae</taxon>
        <taxon>Daphnia</taxon>
    </lineage>
</organism>
<protein>
    <submittedName>
        <fullName evidence="1">Uncharacterized protein</fullName>
    </submittedName>
</protein>
<name>A0ABR0AY01_9CRUS</name>
<gene>
    <name evidence="1" type="ORF">OUZ56_022727</name>
</gene>
<dbReference type="EMBL" id="JAOYFB010000039">
    <property type="protein sequence ID" value="KAK4029762.1"/>
    <property type="molecule type" value="Genomic_DNA"/>
</dbReference>
<keyword evidence="2" id="KW-1185">Reference proteome</keyword>
<proteinExistence type="predicted"/>
<evidence type="ECO:0000313" key="1">
    <source>
        <dbReference type="EMBL" id="KAK4029762.1"/>
    </source>
</evidence>
<dbReference type="Proteomes" id="UP001234178">
    <property type="component" value="Unassembled WGS sequence"/>
</dbReference>
<sequence length="131" mass="14999">MDGAEYASHNGYTDIPNVSDNAEHYALIQFLLSFYMCWDPLYTRITMHLEFYLAAATPATRTERISAESERAHTYVSTAPPLLRKGLNDQRVHFGLDSRITALPVFRPFDNDHSKPNSDVACFFKRKLPNE</sequence>
<reference evidence="1 2" key="1">
    <citation type="journal article" date="2023" name="Nucleic Acids Res.">
        <title>The hologenome of Daphnia magna reveals possible DNA methylation and microbiome-mediated evolution of the host genome.</title>
        <authorList>
            <person name="Chaturvedi A."/>
            <person name="Li X."/>
            <person name="Dhandapani V."/>
            <person name="Marshall H."/>
            <person name="Kissane S."/>
            <person name="Cuenca-Cambronero M."/>
            <person name="Asole G."/>
            <person name="Calvet F."/>
            <person name="Ruiz-Romero M."/>
            <person name="Marangio P."/>
            <person name="Guigo R."/>
            <person name="Rago D."/>
            <person name="Mirbahai L."/>
            <person name="Eastwood N."/>
            <person name="Colbourne J.K."/>
            <person name="Zhou J."/>
            <person name="Mallon E."/>
            <person name="Orsini L."/>
        </authorList>
    </citation>
    <scope>NUCLEOTIDE SEQUENCE [LARGE SCALE GENOMIC DNA]</scope>
    <source>
        <strain evidence="1">LRV0_1</strain>
    </source>
</reference>
<accession>A0ABR0AY01</accession>
<comment type="caution">
    <text evidence="1">The sequence shown here is derived from an EMBL/GenBank/DDBJ whole genome shotgun (WGS) entry which is preliminary data.</text>
</comment>
<evidence type="ECO:0000313" key="2">
    <source>
        <dbReference type="Proteomes" id="UP001234178"/>
    </source>
</evidence>